<sequence>MDRIKNYFIRAWDSEAMLTLTPIQRSVYEHLLTVYFTLFYSSIFALSGAILHQLFNIGGWISAHGFIGSLWCLSRVNPWREIPRDWLLMAAAFFSGATLGPLINLIIEMDQSNVIKIIMGALVFFASYLAAIASSRDRTVIYQFAEYSTPILITTWMVMSDTYPGLRTHTVCLVTLPFQWYSVVHIGAFVAGMLKRWLNVPIHMVWILALCYIYEHTILDLMASYLLKKQTTPNSCCFPLQYVYAILMWLFVHMNLCNQLAIHQAIHNPDENYYVSTTITFFTEFPFHIINLLIHPFKGTVNFLYSKKKIYFDPSFLFFPVKSDYVFLVVMRVYAVLFMVSRIRRHYSAAPAPRRRRSRGGRT</sequence>
<keyword evidence="1" id="KW-0472">Membrane</keyword>
<feature type="transmembrane region" description="Helical" evidence="1">
    <location>
        <begin position="140"/>
        <end position="158"/>
    </location>
</feature>
<comment type="caution">
    <text evidence="2">The sequence shown here is derived from an EMBL/GenBank/DDBJ whole genome shotgun (WGS) entry which is preliminary data.</text>
</comment>
<feature type="transmembrane region" description="Helical" evidence="1">
    <location>
        <begin position="178"/>
        <end position="198"/>
    </location>
</feature>
<feature type="transmembrane region" description="Helical" evidence="1">
    <location>
        <begin position="86"/>
        <end position="107"/>
    </location>
</feature>
<feature type="transmembrane region" description="Helical" evidence="1">
    <location>
        <begin position="113"/>
        <end position="133"/>
    </location>
</feature>
<accession>A0AA38WPY9</accession>
<feature type="transmembrane region" description="Helical" evidence="1">
    <location>
        <begin position="32"/>
        <end position="51"/>
    </location>
</feature>
<feature type="transmembrane region" description="Helical" evidence="1">
    <location>
        <begin position="205"/>
        <end position="227"/>
    </location>
</feature>
<evidence type="ECO:0000313" key="3">
    <source>
        <dbReference type="Proteomes" id="UP001172457"/>
    </source>
</evidence>
<keyword evidence="1" id="KW-1133">Transmembrane helix</keyword>
<dbReference type="AlphaFoldDB" id="A0AA38WPY9"/>
<feature type="transmembrane region" description="Helical" evidence="1">
    <location>
        <begin position="57"/>
        <end position="74"/>
    </location>
</feature>
<name>A0AA38WPY9_9ASTR</name>
<gene>
    <name evidence="2" type="ORF">OSB04_011270</name>
</gene>
<protein>
    <submittedName>
        <fullName evidence="2">Uncharacterized protein</fullName>
    </submittedName>
</protein>
<proteinExistence type="predicted"/>
<feature type="transmembrane region" description="Helical" evidence="1">
    <location>
        <begin position="242"/>
        <end position="261"/>
    </location>
</feature>
<evidence type="ECO:0000256" key="1">
    <source>
        <dbReference type="SAM" id="Phobius"/>
    </source>
</evidence>
<keyword evidence="1" id="KW-0812">Transmembrane</keyword>
<dbReference type="Proteomes" id="UP001172457">
    <property type="component" value="Chromosome 3"/>
</dbReference>
<feature type="transmembrane region" description="Helical" evidence="1">
    <location>
        <begin position="317"/>
        <end position="340"/>
    </location>
</feature>
<keyword evidence="3" id="KW-1185">Reference proteome</keyword>
<dbReference type="EMBL" id="JARYMX010000003">
    <property type="protein sequence ID" value="KAJ9556656.1"/>
    <property type="molecule type" value="Genomic_DNA"/>
</dbReference>
<reference evidence="2" key="1">
    <citation type="submission" date="2023-03" db="EMBL/GenBank/DDBJ databases">
        <title>Chromosome-scale reference genome and RAD-based genetic map of yellow starthistle (Centaurea solstitialis) reveal putative structural variation and QTLs associated with invader traits.</title>
        <authorList>
            <person name="Reatini B."/>
            <person name="Cang F.A."/>
            <person name="Jiang Q."/>
            <person name="Mckibben M.T.W."/>
            <person name="Barker M.S."/>
            <person name="Rieseberg L.H."/>
            <person name="Dlugosch K.M."/>
        </authorList>
    </citation>
    <scope>NUCLEOTIDE SEQUENCE</scope>
    <source>
        <strain evidence="2">CAN-66</strain>
        <tissue evidence="2">Leaf</tissue>
    </source>
</reference>
<evidence type="ECO:0000313" key="2">
    <source>
        <dbReference type="EMBL" id="KAJ9556656.1"/>
    </source>
</evidence>
<feature type="transmembrane region" description="Helical" evidence="1">
    <location>
        <begin position="273"/>
        <end position="297"/>
    </location>
</feature>
<organism evidence="2 3">
    <name type="scientific">Centaurea solstitialis</name>
    <name type="common">yellow star-thistle</name>
    <dbReference type="NCBI Taxonomy" id="347529"/>
    <lineage>
        <taxon>Eukaryota</taxon>
        <taxon>Viridiplantae</taxon>
        <taxon>Streptophyta</taxon>
        <taxon>Embryophyta</taxon>
        <taxon>Tracheophyta</taxon>
        <taxon>Spermatophyta</taxon>
        <taxon>Magnoliopsida</taxon>
        <taxon>eudicotyledons</taxon>
        <taxon>Gunneridae</taxon>
        <taxon>Pentapetalae</taxon>
        <taxon>asterids</taxon>
        <taxon>campanulids</taxon>
        <taxon>Asterales</taxon>
        <taxon>Asteraceae</taxon>
        <taxon>Carduoideae</taxon>
        <taxon>Cardueae</taxon>
        <taxon>Centaureinae</taxon>
        <taxon>Centaurea</taxon>
    </lineage>
</organism>